<feature type="domain" description="Major capsid protein N-terminal" evidence="5">
    <location>
        <begin position="25"/>
        <end position="110"/>
    </location>
</feature>
<dbReference type="InterPro" id="IPR038519">
    <property type="entry name" value="MCP_C_sf"/>
</dbReference>
<dbReference type="Pfam" id="PF16903">
    <property type="entry name" value="Capsid_N"/>
    <property type="match status" value="2"/>
</dbReference>
<dbReference type="InterPro" id="IPR016112">
    <property type="entry name" value="VP_dsDNA_II"/>
</dbReference>
<evidence type="ECO:0000256" key="2">
    <source>
        <dbReference type="ARBA" id="ARBA00022561"/>
    </source>
</evidence>
<dbReference type="SUPFAM" id="SSF49749">
    <property type="entry name" value="Group II dsDNA viruses VP"/>
    <property type="match status" value="2"/>
</dbReference>
<name>A0A1V0SFY6_9VIRU</name>
<dbReference type="GO" id="GO:0019028">
    <property type="term" value="C:viral capsid"/>
    <property type="evidence" value="ECO:0007669"/>
    <property type="project" value="UniProtKB-KW"/>
</dbReference>
<dbReference type="Gene3D" id="2.70.9.20">
    <property type="entry name" value="Major capsid protein Vp54"/>
    <property type="match status" value="1"/>
</dbReference>
<evidence type="ECO:0000313" key="6">
    <source>
        <dbReference type="EMBL" id="ARF10623.1"/>
    </source>
</evidence>
<dbReference type="InterPro" id="IPR007542">
    <property type="entry name" value="MCP_C"/>
</dbReference>
<dbReference type="Gene3D" id="2.70.9.10">
    <property type="entry name" value="Adenovirus Type 2 Hexon, domain 4"/>
    <property type="match status" value="2"/>
</dbReference>
<evidence type="ECO:0000259" key="5">
    <source>
        <dbReference type="Pfam" id="PF16903"/>
    </source>
</evidence>
<protein>
    <submittedName>
        <fullName evidence="6">NCLDV major capsid protein</fullName>
    </submittedName>
</protein>
<evidence type="ECO:0000256" key="3">
    <source>
        <dbReference type="ARBA" id="ARBA00022844"/>
    </source>
</evidence>
<keyword evidence="3" id="KW-0946">Virion</keyword>
<gene>
    <name evidence="6" type="ORF">Hokovirus_2_150</name>
</gene>
<accession>A0A1V0SFY6</accession>
<feature type="domain" description="Major capsid protein N-terminal" evidence="5">
    <location>
        <begin position="184"/>
        <end position="340"/>
    </location>
</feature>
<evidence type="ECO:0000256" key="1">
    <source>
        <dbReference type="ARBA" id="ARBA00004328"/>
    </source>
</evidence>
<dbReference type="GO" id="GO:0005198">
    <property type="term" value="F:structural molecule activity"/>
    <property type="evidence" value="ECO:0007669"/>
    <property type="project" value="InterPro"/>
</dbReference>
<dbReference type="Pfam" id="PF04451">
    <property type="entry name" value="Capsid_NCLDV"/>
    <property type="match status" value="1"/>
</dbReference>
<sequence>MSCGNLLLTLTGEQDCYLTFEPQITLFLYVYKRHTNFALDTLKIFPISQNNNTFGSKYSFIIPKAGDLLSKTYIRIKIPEIILNNNNNNMNNDINKYLQIYKDLYILINNFCKAENNNNVKKIQEKIQKYFCNNELILEFKEFLENNNFFNYIFKWHDFDPYLLTLINTKELLKENINHLIYRIKLLIQKINNNNDNNNIISGAWVKRLGHAIIKTISVYIGGNKIDEHDGNWLNVWYSLTKKIDMKHVYNKMIGNVKILNKYNKKNKPKYTLFIPLRFWFCQYYENSLPLLCLQYNDVRIDLELNKFCKIFNTNSDIIYNKYKNHYLDVSLYANYIYLDELEREKFARGSVDYIINQLQIYQIYTNEQDILANLDIFAHPSREIIWTIQSSKLINYNNYYEMDNATIIFGSDNLTDRYNKEYYNYIQSYLYHTSSQKGIYIYSFSLIPENLQNSGSANLSVIKGPKLQIQLNKDRIDIKENKLITIYSRNINILRFYSGFGNLGFTYG</sequence>
<proteinExistence type="predicted"/>
<reference evidence="6" key="1">
    <citation type="journal article" date="2017" name="Science">
        <title>Giant viruses with an expanded complement of translation system components.</title>
        <authorList>
            <person name="Schulz F."/>
            <person name="Yutin N."/>
            <person name="Ivanova N.N."/>
            <person name="Ortega D.R."/>
            <person name="Lee T.K."/>
            <person name="Vierheilig J."/>
            <person name="Daims H."/>
            <person name="Horn M."/>
            <person name="Wagner M."/>
            <person name="Jensen G.J."/>
            <person name="Kyrpides N.C."/>
            <person name="Koonin E.V."/>
            <person name="Woyke T."/>
        </authorList>
    </citation>
    <scope>NUCLEOTIDE SEQUENCE</scope>
    <source>
        <strain evidence="6">HKV1</strain>
    </source>
</reference>
<keyword evidence="2" id="KW-0167">Capsid protein</keyword>
<feature type="domain" description="Major capsid protein C-terminal" evidence="4">
    <location>
        <begin position="343"/>
        <end position="502"/>
    </location>
</feature>
<dbReference type="InterPro" id="IPR031654">
    <property type="entry name" value="Capsid_N"/>
</dbReference>
<evidence type="ECO:0000259" key="4">
    <source>
        <dbReference type="Pfam" id="PF04451"/>
    </source>
</evidence>
<organism evidence="6">
    <name type="scientific">Hokovirus HKV1</name>
    <dbReference type="NCBI Taxonomy" id="1977638"/>
    <lineage>
        <taxon>Viruses</taxon>
        <taxon>Varidnaviria</taxon>
        <taxon>Bamfordvirae</taxon>
        <taxon>Nucleocytoviricota</taxon>
        <taxon>Megaviricetes</taxon>
        <taxon>Imitervirales</taxon>
        <taxon>Mimiviridae</taxon>
        <taxon>Klosneuvirinae</taxon>
        <taxon>Hokovirus</taxon>
    </lineage>
</organism>
<comment type="subcellular location">
    <subcellularLocation>
        <location evidence="1">Virion</location>
    </subcellularLocation>
</comment>
<dbReference type="EMBL" id="KY684104">
    <property type="protein sequence ID" value="ARF10623.1"/>
    <property type="molecule type" value="Genomic_DNA"/>
</dbReference>